<organism evidence="4 5">
    <name type="scientific">Symbiodinium microadriaticum</name>
    <name type="common">Dinoflagellate</name>
    <name type="synonym">Zooxanthella microadriatica</name>
    <dbReference type="NCBI Taxonomy" id="2951"/>
    <lineage>
        <taxon>Eukaryota</taxon>
        <taxon>Sar</taxon>
        <taxon>Alveolata</taxon>
        <taxon>Dinophyceae</taxon>
        <taxon>Suessiales</taxon>
        <taxon>Symbiodiniaceae</taxon>
        <taxon>Symbiodinium</taxon>
    </lineage>
</organism>
<feature type="region of interest" description="Disordered" evidence="2">
    <location>
        <begin position="309"/>
        <end position="331"/>
    </location>
</feature>
<evidence type="ECO:0000256" key="1">
    <source>
        <dbReference type="ARBA" id="ARBA00011040"/>
    </source>
</evidence>
<dbReference type="SUPFAM" id="SSF52540">
    <property type="entry name" value="P-loop containing nucleoside triphosphate hydrolases"/>
    <property type="match status" value="1"/>
</dbReference>
<dbReference type="OrthoDB" id="447513at2759"/>
<proteinExistence type="inferred from homology"/>
<protein>
    <submittedName>
        <fullName evidence="4">Putative arsenical pump-driving ATPase</fullName>
    </submittedName>
</protein>
<feature type="region of interest" description="Disordered" evidence="2">
    <location>
        <begin position="268"/>
        <end position="296"/>
    </location>
</feature>
<dbReference type="PANTHER" id="PTHR10803:SF3">
    <property type="entry name" value="ATPASE GET3"/>
    <property type="match status" value="1"/>
</dbReference>
<evidence type="ECO:0000313" key="5">
    <source>
        <dbReference type="Proteomes" id="UP000186817"/>
    </source>
</evidence>
<dbReference type="CDD" id="cd02035">
    <property type="entry name" value="ArsA"/>
    <property type="match status" value="1"/>
</dbReference>
<name>A0A1Q9DQ77_SYMMI</name>
<dbReference type="Gene3D" id="3.40.50.300">
    <property type="entry name" value="P-loop containing nucleotide triphosphate hydrolases"/>
    <property type="match status" value="1"/>
</dbReference>
<reference evidence="4 5" key="1">
    <citation type="submission" date="2016-02" db="EMBL/GenBank/DDBJ databases">
        <title>Genome analysis of coral dinoflagellate symbionts highlights evolutionary adaptations to a symbiotic lifestyle.</title>
        <authorList>
            <person name="Aranda M."/>
            <person name="Li Y."/>
            <person name="Liew Y.J."/>
            <person name="Baumgarten S."/>
            <person name="Simakov O."/>
            <person name="Wilson M."/>
            <person name="Piel J."/>
            <person name="Ashoor H."/>
            <person name="Bougouffa S."/>
            <person name="Bajic V.B."/>
            <person name="Ryu T."/>
            <person name="Ravasi T."/>
            <person name="Bayer T."/>
            <person name="Micklem G."/>
            <person name="Kim H."/>
            <person name="Bhak J."/>
            <person name="Lajeunesse T.C."/>
            <person name="Voolstra C.R."/>
        </authorList>
    </citation>
    <scope>NUCLEOTIDE SEQUENCE [LARGE SCALE GENOMIC DNA]</scope>
    <source>
        <strain evidence="4 5">CCMP2467</strain>
    </source>
</reference>
<evidence type="ECO:0000259" key="3">
    <source>
        <dbReference type="Pfam" id="PF02374"/>
    </source>
</evidence>
<dbReference type="Pfam" id="PF02374">
    <property type="entry name" value="ArsA_ATPase"/>
    <property type="match status" value="1"/>
</dbReference>
<gene>
    <name evidence="4" type="ORF">AK812_SmicGene20354</name>
</gene>
<dbReference type="EMBL" id="LSRX01000438">
    <property type="protein sequence ID" value="OLP97317.1"/>
    <property type="molecule type" value="Genomic_DNA"/>
</dbReference>
<dbReference type="InterPro" id="IPR027417">
    <property type="entry name" value="P-loop_NTPase"/>
</dbReference>
<feature type="domain" description="ArsA/GET3 Anion-transporting ATPase-like" evidence="3">
    <location>
        <begin position="151"/>
        <end position="208"/>
    </location>
</feature>
<sequence>MGSLMVLIISTDPAHSLGDALSEPLHRQQKHRQKDDEEKEEAAEDEERCQLWYWWYEEKTKVQVRLVSRGFPLRLNCADNLFAVEVDPEEALQELRESLKVLAQETNASLEIWLDSLGLWAAKRLKLDLRYGFEEGVSGGARASKPAASPPPGVDEIAAIAKAITETEGFDVVVFDTAPTGHTLRLLEVPTFLIGFIDRALSVRKSIGGPEGTAKPTTDLRRITALTGRLAQARLQCRALESELAGEAPLAAALGRLAAAQRRLEEAEAAVPQDGSPADVDWLSSDAVGSTEEPELEELCLSLEMARRDRNRTSDRGLELSREQVTESVRA</sequence>
<dbReference type="AlphaFoldDB" id="A0A1Q9DQ77"/>
<dbReference type="InterPro" id="IPR025723">
    <property type="entry name" value="ArsA/GET3_ATPase-like"/>
</dbReference>
<comment type="similarity">
    <text evidence="1">Belongs to the arsA ATPase family.</text>
</comment>
<dbReference type="InterPro" id="IPR016300">
    <property type="entry name" value="ATPase_ArsA/GET3"/>
</dbReference>
<evidence type="ECO:0000313" key="4">
    <source>
        <dbReference type="EMBL" id="OLP97317.1"/>
    </source>
</evidence>
<evidence type="ECO:0000256" key="2">
    <source>
        <dbReference type="SAM" id="MobiDB-lite"/>
    </source>
</evidence>
<dbReference type="GO" id="GO:0016887">
    <property type="term" value="F:ATP hydrolysis activity"/>
    <property type="evidence" value="ECO:0007669"/>
    <property type="project" value="InterPro"/>
</dbReference>
<dbReference type="PANTHER" id="PTHR10803">
    <property type="entry name" value="ARSENICAL PUMP-DRIVING ATPASE ARSENITE-TRANSLOCATING ATPASE"/>
    <property type="match status" value="1"/>
</dbReference>
<dbReference type="Proteomes" id="UP000186817">
    <property type="component" value="Unassembled WGS sequence"/>
</dbReference>
<comment type="caution">
    <text evidence="4">The sequence shown here is derived from an EMBL/GenBank/DDBJ whole genome shotgun (WGS) entry which is preliminary data.</text>
</comment>
<accession>A0A1Q9DQ77</accession>
<keyword evidence="5" id="KW-1185">Reference proteome</keyword>
<dbReference type="GO" id="GO:0005524">
    <property type="term" value="F:ATP binding"/>
    <property type="evidence" value="ECO:0007669"/>
    <property type="project" value="InterPro"/>
</dbReference>